<dbReference type="RefSeq" id="WP_324275529.1">
    <property type="nucleotide sequence ID" value="NZ_CP141261.1"/>
</dbReference>
<dbReference type="Proteomes" id="UP001324287">
    <property type="component" value="Chromosome"/>
</dbReference>
<accession>A0ABZ1B3A2</accession>
<protein>
    <submittedName>
        <fullName evidence="2">Uncharacterized protein</fullName>
    </submittedName>
</protein>
<sequence>MGTRERPGAGVFPLIIGIAMIAVSVLTLVEAWFTDRVTGELNLPKGRSSAPCC</sequence>
<evidence type="ECO:0000313" key="3">
    <source>
        <dbReference type="Proteomes" id="UP001324287"/>
    </source>
</evidence>
<keyword evidence="3" id="KW-1185">Reference proteome</keyword>
<gene>
    <name evidence="2" type="ORF">U6N30_32380</name>
</gene>
<keyword evidence="1" id="KW-1133">Transmembrane helix</keyword>
<evidence type="ECO:0000313" key="2">
    <source>
        <dbReference type="EMBL" id="WRL64201.1"/>
    </source>
</evidence>
<keyword evidence="1" id="KW-0472">Membrane</keyword>
<reference evidence="2 3" key="1">
    <citation type="submission" date="2023-12" db="EMBL/GenBank/DDBJ databases">
        <title>Blastococcus brunescens sp. nov., an actonobacterium isolated from sandstone collected in sahara desert.</title>
        <authorList>
            <person name="Gtari M."/>
            <person name="Ghodhbane F."/>
        </authorList>
    </citation>
    <scope>NUCLEOTIDE SEQUENCE [LARGE SCALE GENOMIC DNA]</scope>
    <source>
        <strain evidence="2 3">BMG 8361</strain>
    </source>
</reference>
<proteinExistence type="predicted"/>
<evidence type="ECO:0000256" key="1">
    <source>
        <dbReference type="SAM" id="Phobius"/>
    </source>
</evidence>
<organism evidence="2 3">
    <name type="scientific">Blastococcus brunescens</name>
    <dbReference type="NCBI Taxonomy" id="1564165"/>
    <lineage>
        <taxon>Bacteria</taxon>
        <taxon>Bacillati</taxon>
        <taxon>Actinomycetota</taxon>
        <taxon>Actinomycetes</taxon>
        <taxon>Geodermatophilales</taxon>
        <taxon>Geodermatophilaceae</taxon>
        <taxon>Blastococcus</taxon>
    </lineage>
</organism>
<keyword evidence="1" id="KW-0812">Transmembrane</keyword>
<feature type="transmembrane region" description="Helical" evidence="1">
    <location>
        <begin position="12"/>
        <end position="33"/>
    </location>
</feature>
<dbReference type="EMBL" id="CP141261">
    <property type="protein sequence ID" value="WRL64201.1"/>
    <property type="molecule type" value="Genomic_DNA"/>
</dbReference>
<name>A0ABZ1B3A2_9ACTN</name>